<keyword evidence="11 16" id="KW-0560">Oxidoreductase</keyword>
<evidence type="ECO:0000256" key="6">
    <source>
        <dbReference type="ARBA" id="ARBA00013376"/>
    </source>
</evidence>
<dbReference type="InterPro" id="IPR036291">
    <property type="entry name" value="NAD(P)-bd_dom_sf"/>
</dbReference>
<proteinExistence type="inferred from homology"/>
<dbReference type="GO" id="GO:0050661">
    <property type="term" value="F:NADP binding"/>
    <property type="evidence" value="ECO:0007669"/>
    <property type="project" value="InterPro"/>
</dbReference>
<dbReference type="PANTHER" id="PTHR43331">
    <property type="entry name" value="HOMOSERINE DEHYDROGENASE"/>
    <property type="match status" value="1"/>
</dbReference>
<reference evidence="19" key="1">
    <citation type="journal article" date="2020" name="mSystems">
        <title>Genome- and Community-Level Interaction Insights into Carbon Utilization and Element Cycling Functions of Hydrothermarchaeota in Hydrothermal Sediment.</title>
        <authorList>
            <person name="Zhou Z."/>
            <person name="Liu Y."/>
            <person name="Xu W."/>
            <person name="Pan J."/>
            <person name="Luo Z.H."/>
            <person name="Li M."/>
        </authorList>
    </citation>
    <scope>NUCLEOTIDE SEQUENCE [LARGE SCALE GENOMIC DNA]</scope>
    <source>
        <strain evidence="19">SpSt-769</strain>
    </source>
</reference>
<keyword evidence="9" id="KW-0479">Metal-binding</keyword>
<dbReference type="EMBL" id="DTGT01000093">
    <property type="protein sequence ID" value="HGH60226.1"/>
    <property type="molecule type" value="Genomic_DNA"/>
</dbReference>
<dbReference type="CDD" id="cd04881">
    <property type="entry name" value="ACT_HSDH-Hom"/>
    <property type="match status" value="1"/>
</dbReference>
<dbReference type="Gene3D" id="3.40.50.720">
    <property type="entry name" value="NAD(P)-binding Rossmann-like Domain"/>
    <property type="match status" value="1"/>
</dbReference>
<dbReference type="NCBIfam" id="NF004976">
    <property type="entry name" value="PRK06349.1"/>
    <property type="match status" value="1"/>
</dbReference>
<evidence type="ECO:0000256" key="5">
    <source>
        <dbReference type="ARBA" id="ARBA00013213"/>
    </source>
</evidence>
<evidence type="ECO:0000256" key="11">
    <source>
        <dbReference type="ARBA" id="ARBA00023002"/>
    </source>
</evidence>
<dbReference type="UniPathway" id="UPA00051">
    <property type="reaction ID" value="UER00465"/>
</dbReference>
<dbReference type="PIRSF" id="PIRSF000098">
    <property type="entry name" value="Homoser_dehydrog"/>
    <property type="match status" value="1"/>
</dbReference>
<dbReference type="InterPro" id="IPR001342">
    <property type="entry name" value="HDH_cat"/>
</dbReference>
<evidence type="ECO:0000256" key="10">
    <source>
        <dbReference type="ARBA" id="ARBA00022857"/>
    </source>
</evidence>
<dbReference type="SUPFAM" id="SSF51735">
    <property type="entry name" value="NAD(P)-binding Rossmann-fold domains"/>
    <property type="match status" value="1"/>
</dbReference>
<evidence type="ECO:0000256" key="17">
    <source>
        <dbReference type="RuleBase" id="RU004171"/>
    </source>
</evidence>
<dbReference type="Pfam" id="PF01842">
    <property type="entry name" value="ACT"/>
    <property type="match status" value="1"/>
</dbReference>
<dbReference type="GO" id="GO:0009086">
    <property type="term" value="P:methionine biosynthetic process"/>
    <property type="evidence" value="ECO:0007669"/>
    <property type="project" value="UniProtKB-KW"/>
</dbReference>
<evidence type="ECO:0000256" key="2">
    <source>
        <dbReference type="ARBA" id="ARBA00005056"/>
    </source>
</evidence>
<evidence type="ECO:0000256" key="13">
    <source>
        <dbReference type="ARBA" id="ARBA00023167"/>
    </source>
</evidence>
<gene>
    <name evidence="19" type="ORF">ENV54_02880</name>
</gene>
<dbReference type="UniPathway" id="UPA00050">
    <property type="reaction ID" value="UER00063"/>
</dbReference>
<keyword evidence="10 15" id="KW-0521">NADP</keyword>
<dbReference type="SUPFAM" id="SSF55021">
    <property type="entry name" value="ACT-like"/>
    <property type="match status" value="1"/>
</dbReference>
<evidence type="ECO:0000256" key="12">
    <source>
        <dbReference type="ARBA" id="ARBA00023027"/>
    </source>
</evidence>
<feature type="binding site" evidence="15">
    <location>
        <position position="191"/>
    </location>
    <ligand>
        <name>L-homoserine</name>
        <dbReference type="ChEBI" id="CHEBI:57476"/>
    </ligand>
</feature>
<comment type="catalytic activity">
    <reaction evidence="16">
        <text>L-homoserine + NADP(+) = L-aspartate 4-semialdehyde + NADPH + H(+)</text>
        <dbReference type="Rhea" id="RHEA:15761"/>
        <dbReference type="ChEBI" id="CHEBI:15378"/>
        <dbReference type="ChEBI" id="CHEBI:57476"/>
        <dbReference type="ChEBI" id="CHEBI:57783"/>
        <dbReference type="ChEBI" id="CHEBI:58349"/>
        <dbReference type="ChEBI" id="CHEBI:537519"/>
        <dbReference type="EC" id="1.1.1.3"/>
    </reaction>
</comment>
<accession>A0A7C4AQP6</accession>
<dbReference type="FunFam" id="3.30.360.10:FF:000005">
    <property type="entry name" value="Homoserine dehydrogenase"/>
    <property type="match status" value="1"/>
</dbReference>
<dbReference type="PROSITE" id="PS51671">
    <property type="entry name" value="ACT"/>
    <property type="match status" value="1"/>
</dbReference>
<evidence type="ECO:0000256" key="14">
    <source>
        <dbReference type="PIRSR" id="PIRSR000098-1"/>
    </source>
</evidence>
<dbReference type="AlphaFoldDB" id="A0A7C4AQP6"/>
<dbReference type="GO" id="GO:0046872">
    <property type="term" value="F:metal ion binding"/>
    <property type="evidence" value="ECO:0007669"/>
    <property type="project" value="UniProtKB-KW"/>
</dbReference>
<dbReference type="Gene3D" id="3.30.360.10">
    <property type="entry name" value="Dihydrodipicolinate Reductase, domain 2"/>
    <property type="match status" value="1"/>
</dbReference>
<evidence type="ECO:0000256" key="8">
    <source>
        <dbReference type="ARBA" id="ARBA00022697"/>
    </source>
</evidence>
<dbReference type="FunFam" id="3.30.70.260:FF:000030">
    <property type="entry name" value="Homoserine dehydrogenase"/>
    <property type="match status" value="1"/>
</dbReference>
<evidence type="ECO:0000259" key="18">
    <source>
        <dbReference type="PROSITE" id="PS51671"/>
    </source>
</evidence>
<sequence>MKRISVGLIGFGTVGSGVVKILRENGEVLRRRIGFPIELRRIADLDIVTDRGVEVERSILTTDARAILEDPEIDVVVELIGGHEPARTFILSAIKSRKQVVTANKALLADHGSEILEAARAAGVHICFEASVAGGIPILKALREGLLANRFEKILAILNGTCNFILTAMNENPGTPFDETLREAQRLGYAEADPSLDIDGIDTAHKLVLVLGLTHGIRATTKDIYVQGLRGIDPFDVFMAREFSYKIKLLAVATDHGEQVEARVHPTMLPETHPLANVDGVFNGIFLRGDMVGEQLFYGRGAGREPTASAVVADIVEAGRSLMSGRACEIPPLGYPEASDSFVRVMDMADVKTNYYLRVQALDKPGVLSKIAGIMADYQISIHSVVQKQRKNGGAVPVVFLTHLAREADVQQACRQIGELSVVQEAPVVFRIEDESLA</sequence>
<feature type="binding site" evidence="15">
    <location>
        <begin position="9"/>
        <end position="16"/>
    </location>
    <ligand>
        <name>NADP(+)</name>
        <dbReference type="ChEBI" id="CHEBI:58349"/>
    </ligand>
</feature>
<comment type="caution">
    <text evidence="19">The sequence shown here is derived from an EMBL/GenBank/DDBJ whole genome shotgun (WGS) entry which is preliminary data.</text>
</comment>
<comment type="similarity">
    <text evidence="4 17">Belongs to the homoserine dehydrogenase family.</text>
</comment>
<feature type="active site" description="Proton donor" evidence="14">
    <location>
        <position position="206"/>
    </location>
</feature>
<dbReference type="EC" id="1.1.1.3" evidence="5 16"/>
<dbReference type="SUPFAM" id="SSF55347">
    <property type="entry name" value="Glyceraldehyde-3-phosphate dehydrogenase-like, C-terminal domain"/>
    <property type="match status" value="1"/>
</dbReference>
<dbReference type="InterPro" id="IPR045865">
    <property type="entry name" value="ACT-like_dom_sf"/>
</dbReference>
<comment type="pathway">
    <text evidence="3 16">Amino-acid biosynthesis; L-methionine biosynthesis via de novo pathway; L-homoserine from L-aspartate: step 3/3.</text>
</comment>
<dbReference type="InterPro" id="IPR016204">
    <property type="entry name" value="HDH"/>
</dbReference>
<evidence type="ECO:0000256" key="15">
    <source>
        <dbReference type="PIRSR" id="PIRSR000098-2"/>
    </source>
</evidence>
<keyword evidence="13 16" id="KW-0486">Methionine biosynthesis</keyword>
<feature type="domain" description="ACT" evidence="18">
    <location>
        <begin position="356"/>
        <end position="431"/>
    </location>
</feature>
<evidence type="ECO:0000313" key="19">
    <source>
        <dbReference type="EMBL" id="HGH60226.1"/>
    </source>
</evidence>
<dbReference type="Pfam" id="PF00742">
    <property type="entry name" value="Homoserine_dh"/>
    <property type="match status" value="1"/>
</dbReference>
<evidence type="ECO:0000256" key="7">
    <source>
        <dbReference type="ARBA" id="ARBA00022605"/>
    </source>
</evidence>
<dbReference type="Pfam" id="PF03447">
    <property type="entry name" value="NAD_binding_3"/>
    <property type="match status" value="1"/>
</dbReference>
<feature type="binding site" evidence="15">
    <location>
        <position position="105"/>
    </location>
    <ligand>
        <name>NADPH</name>
        <dbReference type="ChEBI" id="CHEBI:57783"/>
    </ligand>
</feature>
<comment type="pathway">
    <text evidence="2 16">Amino-acid biosynthesis; L-threonine biosynthesis; L-threonine from L-aspartate: step 3/5.</text>
</comment>
<name>A0A7C4AQP6_9BACT</name>
<organism evidence="19">
    <name type="scientific">Desulfomonile tiedjei</name>
    <dbReference type="NCBI Taxonomy" id="2358"/>
    <lineage>
        <taxon>Bacteria</taxon>
        <taxon>Pseudomonadati</taxon>
        <taxon>Thermodesulfobacteriota</taxon>
        <taxon>Desulfomonilia</taxon>
        <taxon>Desulfomonilales</taxon>
        <taxon>Desulfomonilaceae</taxon>
        <taxon>Desulfomonile</taxon>
    </lineage>
</organism>
<evidence type="ECO:0000256" key="16">
    <source>
        <dbReference type="RuleBase" id="RU000579"/>
    </source>
</evidence>
<dbReference type="InterPro" id="IPR002912">
    <property type="entry name" value="ACT_dom"/>
</dbReference>
<dbReference type="FunFam" id="3.40.50.720:FF:000062">
    <property type="entry name" value="Homoserine dehydrogenase"/>
    <property type="match status" value="1"/>
</dbReference>
<evidence type="ECO:0000256" key="9">
    <source>
        <dbReference type="ARBA" id="ARBA00022723"/>
    </source>
</evidence>
<evidence type="ECO:0000256" key="4">
    <source>
        <dbReference type="ARBA" id="ARBA00006753"/>
    </source>
</evidence>
<dbReference type="PROSITE" id="PS01042">
    <property type="entry name" value="HOMOSER_DHGENASE"/>
    <property type="match status" value="1"/>
</dbReference>
<dbReference type="GO" id="GO:0004412">
    <property type="term" value="F:homoserine dehydrogenase activity"/>
    <property type="evidence" value="ECO:0007669"/>
    <property type="project" value="UniProtKB-EC"/>
</dbReference>
<keyword evidence="8 16" id="KW-0791">Threonine biosynthesis</keyword>
<evidence type="ECO:0000256" key="3">
    <source>
        <dbReference type="ARBA" id="ARBA00005062"/>
    </source>
</evidence>
<protein>
    <recommendedName>
        <fullName evidence="6 16">Homoserine dehydrogenase</fullName>
        <ecNumber evidence="5 16">1.1.1.3</ecNumber>
    </recommendedName>
</protein>
<dbReference type="PANTHER" id="PTHR43331:SF1">
    <property type="entry name" value="HOMOSERINE DEHYDROGENASE"/>
    <property type="match status" value="1"/>
</dbReference>
<comment type="cofactor">
    <cofactor evidence="1">
        <name>a metal cation</name>
        <dbReference type="ChEBI" id="CHEBI:25213"/>
    </cofactor>
</comment>
<evidence type="ECO:0000256" key="1">
    <source>
        <dbReference type="ARBA" id="ARBA00001920"/>
    </source>
</evidence>
<dbReference type="InterPro" id="IPR005106">
    <property type="entry name" value="Asp/hSer_DH_NAD-bd"/>
</dbReference>
<dbReference type="InterPro" id="IPR019811">
    <property type="entry name" value="HDH_CS"/>
</dbReference>
<keyword evidence="12" id="KW-0520">NAD</keyword>
<dbReference type="GO" id="GO:0009088">
    <property type="term" value="P:threonine biosynthetic process"/>
    <property type="evidence" value="ECO:0007669"/>
    <property type="project" value="UniProtKB-UniPathway"/>
</dbReference>
<keyword evidence="7 16" id="KW-0028">Amino-acid biosynthesis</keyword>
<dbReference type="Gene3D" id="3.30.70.260">
    <property type="match status" value="1"/>
</dbReference>